<feature type="compositionally biased region" description="Basic and acidic residues" evidence="4">
    <location>
        <begin position="482"/>
        <end position="492"/>
    </location>
</feature>
<dbReference type="PANTHER" id="PTHR14150">
    <property type="entry name" value="U3 SMALL NUCLEOLAR RNA-ASSOCIATED PROTEIN 14"/>
    <property type="match status" value="1"/>
</dbReference>
<keyword evidence="2" id="KW-0597">Phosphoprotein</keyword>
<dbReference type="GO" id="GO:0006364">
    <property type="term" value="P:rRNA processing"/>
    <property type="evidence" value="ECO:0007669"/>
    <property type="project" value="InterPro"/>
</dbReference>
<evidence type="ECO:0000256" key="3">
    <source>
        <dbReference type="ARBA" id="ARBA00023242"/>
    </source>
</evidence>
<feature type="compositionally biased region" description="Acidic residues" evidence="4">
    <location>
        <begin position="389"/>
        <end position="404"/>
    </location>
</feature>
<dbReference type="AlphaFoldDB" id="A0A7S3JEF0"/>
<evidence type="ECO:0000256" key="1">
    <source>
        <dbReference type="ARBA" id="ARBA00004604"/>
    </source>
</evidence>
<proteinExistence type="predicted"/>
<name>A0A7S3JEF0_9SPIT</name>
<evidence type="ECO:0000256" key="2">
    <source>
        <dbReference type="ARBA" id="ARBA00022553"/>
    </source>
</evidence>
<protein>
    <submittedName>
        <fullName evidence="5">Uncharacterized protein</fullName>
    </submittedName>
</protein>
<feature type="compositionally biased region" description="Acidic residues" evidence="4">
    <location>
        <begin position="465"/>
        <end position="481"/>
    </location>
</feature>
<dbReference type="GO" id="GO:0032040">
    <property type="term" value="C:small-subunit processome"/>
    <property type="evidence" value="ECO:0007669"/>
    <property type="project" value="InterPro"/>
</dbReference>
<feature type="compositionally biased region" description="Basic and acidic residues" evidence="4">
    <location>
        <begin position="374"/>
        <end position="386"/>
    </location>
</feature>
<evidence type="ECO:0000313" key="5">
    <source>
        <dbReference type="EMBL" id="CAE0352869.1"/>
    </source>
</evidence>
<dbReference type="InterPro" id="IPR006709">
    <property type="entry name" value="SSU_processome_Utp14"/>
</dbReference>
<accession>A0A7S3JEF0</accession>
<sequence length="610" mass="70285">MSNKNKAKVASQDSSSDSDDSLSDDNVKAEALVADIKSILKTDQEDVTKAEPKKSTKIVKKEVKFIAAEEDNKLTMADFLQLMDDTKNIEEGDFEKERVNETGISSAALKRQLKKIVKGIASGESPALQAPLSAVKQQRIQRKVNYDKNKQSTAKWLNQVKKNRESEFVDYTIEENRTKGATLASMATDFEAKDEFEKEIQQALVKEGLATEKDIMEKEKKELLQLDPEEMMQRLKQMSKLKFLLFNQEIKSKRLARIKSKLYHKIKRKAKEKEEAKLIQELELIDPEAAKEYMEKIEEKRVDERISLRHGTTSKFAKNLKRYGKFDNDKTKQAYFELIRQRDELKKKTKKVNNLQGDDESDASSFNSDEEDNLEKLKEEALKKIQQEVSEDSSESDSEEEGDFDEVKLNQKRQKKLDKLNNKKTGIMGMKFMQKAEKVQKETLKQKSQMLIDEIKKYGNQQHSDDEDEEESQGDNEDEVQTENKQKFKGENSKTSLPVDVNLDTEDVKVISSAIHKKDVQNASKKNVAKSSEKKDHIDKVLEASQPLTATELVEKWQGSVNKLSGTKRNKAALQFNEEDLKDFDIENIKNRKRIKFEEIEEQEADEQNK</sequence>
<comment type="subcellular location">
    <subcellularLocation>
        <location evidence="1">Nucleus</location>
        <location evidence="1">Nucleolus</location>
    </subcellularLocation>
</comment>
<gene>
    <name evidence="5" type="ORF">EHAR0213_LOCUS11785</name>
</gene>
<organism evidence="5">
    <name type="scientific">Euplotes harpa</name>
    <dbReference type="NCBI Taxonomy" id="151035"/>
    <lineage>
        <taxon>Eukaryota</taxon>
        <taxon>Sar</taxon>
        <taxon>Alveolata</taxon>
        <taxon>Ciliophora</taxon>
        <taxon>Intramacronucleata</taxon>
        <taxon>Spirotrichea</taxon>
        <taxon>Hypotrichia</taxon>
        <taxon>Euplotida</taxon>
        <taxon>Euplotidae</taxon>
        <taxon>Euplotes</taxon>
    </lineage>
</organism>
<dbReference type="PANTHER" id="PTHR14150:SF12">
    <property type="entry name" value="U3 SMALL NUCLEOLAR RNA-ASSOCIATED PROTEIN 14 HOMOLOG A"/>
    <property type="match status" value="1"/>
</dbReference>
<feature type="region of interest" description="Disordered" evidence="4">
    <location>
        <begin position="1"/>
        <end position="25"/>
    </location>
</feature>
<feature type="compositionally biased region" description="Acidic residues" evidence="4">
    <location>
        <begin position="357"/>
        <end position="373"/>
    </location>
</feature>
<keyword evidence="3" id="KW-0539">Nucleus</keyword>
<dbReference type="EMBL" id="HBII01028159">
    <property type="protein sequence ID" value="CAE0352869.1"/>
    <property type="molecule type" value="Transcribed_RNA"/>
</dbReference>
<dbReference type="Pfam" id="PF04615">
    <property type="entry name" value="Utp14"/>
    <property type="match status" value="1"/>
</dbReference>
<feature type="region of interest" description="Disordered" evidence="4">
    <location>
        <begin position="346"/>
        <end position="428"/>
    </location>
</feature>
<reference evidence="5" key="1">
    <citation type="submission" date="2021-01" db="EMBL/GenBank/DDBJ databases">
        <authorList>
            <person name="Corre E."/>
            <person name="Pelletier E."/>
            <person name="Niang G."/>
            <person name="Scheremetjew M."/>
            <person name="Finn R."/>
            <person name="Kale V."/>
            <person name="Holt S."/>
            <person name="Cochrane G."/>
            <person name="Meng A."/>
            <person name="Brown T."/>
            <person name="Cohen L."/>
        </authorList>
    </citation>
    <scope>NUCLEOTIDE SEQUENCE</scope>
    <source>
        <strain evidence="5">FSP1.4</strain>
    </source>
</reference>
<evidence type="ECO:0000256" key="4">
    <source>
        <dbReference type="SAM" id="MobiDB-lite"/>
    </source>
</evidence>
<feature type="region of interest" description="Disordered" evidence="4">
    <location>
        <begin position="453"/>
        <end position="503"/>
    </location>
</feature>